<dbReference type="GO" id="GO:0005507">
    <property type="term" value="F:copper ion binding"/>
    <property type="evidence" value="ECO:0007669"/>
    <property type="project" value="TreeGrafter"/>
</dbReference>
<evidence type="ECO:0000256" key="5">
    <source>
        <dbReference type="ARBA" id="ARBA00022989"/>
    </source>
</evidence>
<dbReference type="Proteomes" id="UP000010445">
    <property type="component" value="Unassembled WGS sequence"/>
</dbReference>
<feature type="region of interest" description="Disordered" evidence="7">
    <location>
        <begin position="145"/>
        <end position="171"/>
    </location>
</feature>
<dbReference type="PANTHER" id="PTHR43520">
    <property type="entry name" value="ATP7, ISOFORM B"/>
    <property type="match status" value="1"/>
</dbReference>
<organism evidence="10 11">
    <name type="scientific">Corynebacterium durum F0235</name>
    <dbReference type="NCBI Taxonomy" id="1035195"/>
    <lineage>
        <taxon>Bacteria</taxon>
        <taxon>Bacillati</taxon>
        <taxon>Actinomycetota</taxon>
        <taxon>Actinomycetes</taxon>
        <taxon>Mycobacteriales</taxon>
        <taxon>Corynebacteriaceae</taxon>
        <taxon>Corynebacterium</taxon>
    </lineage>
</organism>
<feature type="transmembrane region" description="Helical" evidence="8">
    <location>
        <begin position="786"/>
        <end position="802"/>
    </location>
</feature>
<keyword evidence="6 8" id="KW-0472">Membrane</keyword>
<dbReference type="SUPFAM" id="SSF81660">
    <property type="entry name" value="Metal cation-transporting ATPase, ATP-binding domain N"/>
    <property type="match status" value="1"/>
</dbReference>
<dbReference type="GO" id="GO:0005886">
    <property type="term" value="C:plasma membrane"/>
    <property type="evidence" value="ECO:0007669"/>
    <property type="project" value="UniProtKB-SubCell"/>
</dbReference>
<dbReference type="InterPro" id="IPR023298">
    <property type="entry name" value="ATPase_P-typ_TM_dom_sf"/>
</dbReference>
<dbReference type="InterPro" id="IPR059000">
    <property type="entry name" value="ATPase_P-type_domA"/>
</dbReference>
<evidence type="ECO:0000256" key="3">
    <source>
        <dbReference type="ARBA" id="ARBA00022723"/>
    </source>
</evidence>
<dbReference type="InterPro" id="IPR023299">
    <property type="entry name" value="ATPase_P-typ_cyto_dom_N"/>
</dbReference>
<dbReference type="InterPro" id="IPR023214">
    <property type="entry name" value="HAD_sf"/>
</dbReference>
<evidence type="ECO:0000256" key="1">
    <source>
        <dbReference type="ARBA" id="ARBA00004651"/>
    </source>
</evidence>
<dbReference type="GO" id="GO:0055070">
    <property type="term" value="P:copper ion homeostasis"/>
    <property type="evidence" value="ECO:0007669"/>
    <property type="project" value="TreeGrafter"/>
</dbReference>
<evidence type="ECO:0000256" key="4">
    <source>
        <dbReference type="ARBA" id="ARBA00022967"/>
    </source>
</evidence>
<dbReference type="SUPFAM" id="SSF56784">
    <property type="entry name" value="HAD-like"/>
    <property type="match status" value="1"/>
</dbReference>
<dbReference type="Gene3D" id="3.40.1110.10">
    <property type="entry name" value="Calcium-transporting ATPase, cytoplasmic domain N"/>
    <property type="match status" value="1"/>
</dbReference>
<comment type="subcellular location">
    <subcellularLocation>
        <location evidence="1">Cell membrane</location>
        <topology evidence="1">Multi-pass membrane protein</topology>
    </subcellularLocation>
</comment>
<dbReference type="GO" id="GO:0005524">
    <property type="term" value="F:ATP binding"/>
    <property type="evidence" value="ECO:0007669"/>
    <property type="project" value="InterPro"/>
</dbReference>
<dbReference type="InterPro" id="IPR008250">
    <property type="entry name" value="ATPase_P-typ_transduc_dom_A_sf"/>
</dbReference>
<dbReference type="Gene3D" id="3.40.50.1000">
    <property type="entry name" value="HAD superfamily/HAD-like"/>
    <property type="match status" value="1"/>
</dbReference>
<dbReference type="HOGENOM" id="CLU_001771_11_2_11"/>
<dbReference type="EMBL" id="AMEM01000011">
    <property type="protein sequence ID" value="EKX91529.1"/>
    <property type="molecule type" value="Genomic_DNA"/>
</dbReference>
<feature type="transmembrane region" description="Helical" evidence="8">
    <location>
        <begin position="431"/>
        <end position="452"/>
    </location>
</feature>
<keyword evidence="2 8" id="KW-0812">Transmembrane</keyword>
<gene>
    <name evidence="10" type="ORF">HMPREF9997_00599</name>
</gene>
<feature type="transmembrane region" description="Helical" evidence="8">
    <location>
        <begin position="209"/>
        <end position="228"/>
    </location>
</feature>
<dbReference type="GO" id="GO:0016887">
    <property type="term" value="F:ATP hydrolysis activity"/>
    <property type="evidence" value="ECO:0007669"/>
    <property type="project" value="InterPro"/>
</dbReference>
<dbReference type="Gene3D" id="2.70.150.10">
    <property type="entry name" value="Calcium-transporting ATPase, cytoplasmic transduction domain A"/>
    <property type="match status" value="1"/>
</dbReference>
<dbReference type="NCBIfam" id="TIGR01494">
    <property type="entry name" value="ATPase_P-type"/>
    <property type="match status" value="1"/>
</dbReference>
<evidence type="ECO:0000256" key="6">
    <source>
        <dbReference type="ARBA" id="ARBA00023136"/>
    </source>
</evidence>
<evidence type="ECO:0000313" key="10">
    <source>
        <dbReference type="EMBL" id="EKX91529.1"/>
    </source>
</evidence>
<feature type="domain" description="P-type ATPase A" evidence="9">
    <location>
        <begin position="329"/>
        <end position="412"/>
    </location>
</feature>
<feature type="transmembrane region" description="Helical" evidence="8">
    <location>
        <begin position="464"/>
        <end position="483"/>
    </location>
</feature>
<dbReference type="Pfam" id="PF00702">
    <property type="entry name" value="Hydrolase"/>
    <property type="match status" value="1"/>
</dbReference>
<evidence type="ECO:0000256" key="8">
    <source>
        <dbReference type="SAM" id="Phobius"/>
    </source>
</evidence>
<sequence length="831" mass="89753">MHDGLDTGLKTSERHVEQAIAEAKAAAHKAGLSTETLSEESPQLRLARRSGGGLTTFSLHLHGIKGAAQVRELEDSLCAIDGVSASVIYPTSMAWITAPDDVSPEDIMMVLADLGVSAELTRSSLQRRAERLEIQNRRNRLLAHRKSAAKTTPLRKKPDNPQHTRTREERLQQSTDVLFTPRTLVTPERLVLSILLSIPVLVLNRFPDWQWACLILATPVVLWGAWPFHRAALAGLRRGLPALDAASSVAIIAAYVWSTVMLIIPMTHEHRSLFLDVACGVTVLLLIGRFLSGKGRTSLLQSALPTEGLLKEVVVVRKDPHSAKPVKYTIPIQEIRMGDDIIVPTNTVIPVDGHVIGGAATVEPGLIGGGRDEIAVKVNSQVYAGGINRGGPLKIRVQRTGSRTRLAAMKRWVEKAAHHENRTAQLATRSASMLVPAALGLAAIDFLLWWFISGDINKAFSTALAILSCVAPVALALSTSLAMRFGIEKSARRGVLVRNGDTMRELVDVNAIIFNRVGTLSQGDMTVETVTAARGENPELVLRVAGALAMESRHPVSRALVRASREARDAGTGGEEVPHWIDVSHAHITKDGSYTGLIEIPLKNGDGDIEMRQVDATLWRPRDLSSLEGKLATAATSGGTPLVVSWKHKPRGVITLYDSVKDDAANAVADLEKMGVETVMLSRDTYPVARRFADNLGISKVLAGIALGKKEIAVRSVHARGANVALVGETSVLDCMRVADVGILMGNPESLGFAEADVVVLRDDVSSIPELFGLARRVTAVADRNIMFAWVYNVVAMSLSVMGVVHPMAATIMMIGSSLVIETLSNRVRRF</sequence>
<evidence type="ECO:0000259" key="9">
    <source>
        <dbReference type="Pfam" id="PF00122"/>
    </source>
</evidence>
<dbReference type="InterPro" id="IPR036412">
    <property type="entry name" value="HAD-like_sf"/>
</dbReference>
<dbReference type="SUPFAM" id="SSF81653">
    <property type="entry name" value="Calcium ATPase, transduction domain A"/>
    <property type="match status" value="1"/>
</dbReference>
<protein>
    <submittedName>
        <fullName evidence="10">E1-E2 ATPase</fullName>
    </submittedName>
</protein>
<dbReference type="eggNOG" id="COG2217">
    <property type="taxonomic scope" value="Bacteria"/>
</dbReference>
<evidence type="ECO:0000313" key="11">
    <source>
        <dbReference type="Proteomes" id="UP000010445"/>
    </source>
</evidence>
<keyword evidence="3" id="KW-0479">Metal-binding</keyword>
<feature type="transmembrane region" description="Helical" evidence="8">
    <location>
        <begin position="272"/>
        <end position="291"/>
    </location>
</feature>
<keyword evidence="4" id="KW-1278">Translocase</keyword>
<feature type="compositionally biased region" description="Basic and acidic residues" evidence="7">
    <location>
        <begin position="156"/>
        <end position="171"/>
    </location>
</feature>
<dbReference type="Pfam" id="PF00122">
    <property type="entry name" value="E1-E2_ATPase"/>
    <property type="match status" value="1"/>
</dbReference>
<dbReference type="InterPro" id="IPR001757">
    <property type="entry name" value="P_typ_ATPase"/>
</dbReference>
<evidence type="ECO:0000256" key="7">
    <source>
        <dbReference type="SAM" id="MobiDB-lite"/>
    </source>
</evidence>
<dbReference type="STRING" id="1035195.HMPREF9997_00599"/>
<proteinExistence type="predicted"/>
<feature type="transmembrane region" description="Helical" evidence="8">
    <location>
        <begin position="240"/>
        <end position="266"/>
    </location>
</feature>
<accession>L1MKN7</accession>
<dbReference type="SUPFAM" id="SSF81665">
    <property type="entry name" value="Calcium ATPase, transmembrane domain M"/>
    <property type="match status" value="1"/>
</dbReference>
<dbReference type="GO" id="GO:0043682">
    <property type="term" value="F:P-type divalent copper transporter activity"/>
    <property type="evidence" value="ECO:0007669"/>
    <property type="project" value="TreeGrafter"/>
</dbReference>
<name>L1MKN7_9CORY</name>
<evidence type="ECO:0000256" key="2">
    <source>
        <dbReference type="ARBA" id="ARBA00022692"/>
    </source>
</evidence>
<dbReference type="AlphaFoldDB" id="L1MKN7"/>
<keyword evidence="11" id="KW-1185">Reference proteome</keyword>
<dbReference type="PATRIC" id="fig|1035195.3.peg.537"/>
<keyword evidence="5 8" id="KW-1133">Transmembrane helix</keyword>
<reference evidence="10 11" key="1">
    <citation type="submission" date="2012-05" db="EMBL/GenBank/DDBJ databases">
        <authorList>
            <person name="Weinstock G."/>
            <person name="Sodergren E."/>
            <person name="Lobos E.A."/>
            <person name="Fulton L."/>
            <person name="Fulton R."/>
            <person name="Courtney L."/>
            <person name="Fronick C."/>
            <person name="O'Laughlin M."/>
            <person name="Godfrey J."/>
            <person name="Wilson R.M."/>
            <person name="Miner T."/>
            <person name="Farmer C."/>
            <person name="Delehaunty K."/>
            <person name="Cordes M."/>
            <person name="Minx P."/>
            <person name="Tomlinson C."/>
            <person name="Chen J."/>
            <person name="Wollam A."/>
            <person name="Pepin K.H."/>
            <person name="Bhonagiri V."/>
            <person name="Zhang X."/>
            <person name="Suruliraj S."/>
            <person name="Warren W."/>
            <person name="Mitreva M."/>
            <person name="Mardis E.R."/>
            <person name="Wilson R.K."/>
        </authorList>
    </citation>
    <scope>NUCLEOTIDE SEQUENCE [LARGE SCALE GENOMIC DNA]</scope>
    <source>
        <strain evidence="10 11">F0235</strain>
    </source>
</reference>
<dbReference type="PANTHER" id="PTHR43520:SF8">
    <property type="entry name" value="P-TYPE CU(+) TRANSPORTER"/>
    <property type="match status" value="1"/>
</dbReference>
<comment type="caution">
    <text evidence="10">The sequence shown here is derived from an EMBL/GenBank/DDBJ whole genome shotgun (WGS) entry which is preliminary data.</text>
</comment>